<dbReference type="AlphaFoldDB" id="A0A1I7H2A9"/>
<reference evidence="2 3" key="1">
    <citation type="submission" date="2016-10" db="EMBL/GenBank/DDBJ databases">
        <authorList>
            <person name="de Groot N.N."/>
        </authorList>
    </citation>
    <scope>NUCLEOTIDE SEQUENCE [LARGE SCALE GENOMIC DNA]</scope>
    <source>
        <strain evidence="2 3">Nl14</strain>
    </source>
</reference>
<gene>
    <name evidence="2" type="ORF">SAMN05216417_106218</name>
</gene>
<dbReference type="Proteomes" id="UP000182649">
    <property type="component" value="Unassembled WGS sequence"/>
</dbReference>
<dbReference type="EMBL" id="FPBZ01000006">
    <property type="protein sequence ID" value="SFU54823.1"/>
    <property type="molecule type" value="Genomic_DNA"/>
</dbReference>
<protein>
    <submittedName>
        <fullName evidence="2">Uncharacterized protein</fullName>
    </submittedName>
</protein>
<sequence>MDFNYRFLKGAIAVITPVFATAHDVNSPKGQPDPGKAIDVIPKNCSSSKLE</sequence>
<evidence type="ECO:0000313" key="2">
    <source>
        <dbReference type="EMBL" id="SFU54823.1"/>
    </source>
</evidence>
<accession>A0A1I7H2A9</accession>
<proteinExistence type="predicted"/>
<name>A0A1I7H2A9_9PROT</name>
<feature type="region of interest" description="Disordered" evidence="1">
    <location>
        <begin position="24"/>
        <end position="51"/>
    </location>
</feature>
<evidence type="ECO:0000313" key="3">
    <source>
        <dbReference type="Proteomes" id="UP000182649"/>
    </source>
</evidence>
<evidence type="ECO:0000256" key="1">
    <source>
        <dbReference type="SAM" id="MobiDB-lite"/>
    </source>
</evidence>
<organism evidence="2 3">
    <name type="scientific">Nitrosospira multiformis</name>
    <dbReference type="NCBI Taxonomy" id="1231"/>
    <lineage>
        <taxon>Bacteria</taxon>
        <taxon>Pseudomonadati</taxon>
        <taxon>Pseudomonadota</taxon>
        <taxon>Betaproteobacteria</taxon>
        <taxon>Nitrosomonadales</taxon>
        <taxon>Nitrosomonadaceae</taxon>
        <taxon>Nitrosospira</taxon>
    </lineage>
</organism>